<accession>A0A8S4SIN7</accession>
<gene>
    <name evidence="1" type="primary">jg15888</name>
    <name evidence="1" type="ORF">PAEG_LOCUS26646</name>
</gene>
<reference evidence="1" key="1">
    <citation type="submission" date="2022-03" db="EMBL/GenBank/DDBJ databases">
        <authorList>
            <person name="Lindestad O."/>
        </authorList>
    </citation>
    <scope>NUCLEOTIDE SEQUENCE</scope>
</reference>
<keyword evidence="2" id="KW-1185">Reference proteome</keyword>
<evidence type="ECO:0000313" key="1">
    <source>
        <dbReference type="EMBL" id="CAH2268257.1"/>
    </source>
</evidence>
<protein>
    <submittedName>
        <fullName evidence="1">Jg15888 protein</fullName>
    </submittedName>
</protein>
<dbReference type="EMBL" id="CAKXAJ010026428">
    <property type="protein sequence ID" value="CAH2268257.1"/>
    <property type="molecule type" value="Genomic_DNA"/>
</dbReference>
<sequence>MKCILPRLPILLKNLHTRCRIVRASPKQNDRLSDYPAVGCTVYCTGSNLREQLVISVALVAVAHHVAAWRHGQVVATLDHQRDSVVVGRGASIGRGPRSRVARAAAGFAH</sequence>
<dbReference type="Proteomes" id="UP000838756">
    <property type="component" value="Unassembled WGS sequence"/>
</dbReference>
<organism evidence="1 2">
    <name type="scientific">Pararge aegeria aegeria</name>
    <dbReference type="NCBI Taxonomy" id="348720"/>
    <lineage>
        <taxon>Eukaryota</taxon>
        <taxon>Metazoa</taxon>
        <taxon>Ecdysozoa</taxon>
        <taxon>Arthropoda</taxon>
        <taxon>Hexapoda</taxon>
        <taxon>Insecta</taxon>
        <taxon>Pterygota</taxon>
        <taxon>Neoptera</taxon>
        <taxon>Endopterygota</taxon>
        <taxon>Lepidoptera</taxon>
        <taxon>Glossata</taxon>
        <taxon>Ditrysia</taxon>
        <taxon>Papilionoidea</taxon>
        <taxon>Nymphalidae</taxon>
        <taxon>Satyrinae</taxon>
        <taxon>Satyrini</taxon>
        <taxon>Parargina</taxon>
        <taxon>Pararge</taxon>
    </lineage>
</organism>
<proteinExistence type="predicted"/>
<name>A0A8S4SIN7_9NEOP</name>
<dbReference type="AlphaFoldDB" id="A0A8S4SIN7"/>
<comment type="caution">
    <text evidence="1">The sequence shown here is derived from an EMBL/GenBank/DDBJ whole genome shotgun (WGS) entry which is preliminary data.</text>
</comment>
<evidence type="ECO:0000313" key="2">
    <source>
        <dbReference type="Proteomes" id="UP000838756"/>
    </source>
</evidence>